<feature type="region of interest" description="Disordered" evidence="5">
    <location>
        <begin position="422"/>
        <end position="446"/>
    </location>
</feature>
<dbReference type="InterPro" id="IPR002078">
    <property type="entry name" value="Sigma_54_int"/>
</dbReference>
<keyword evidence="2" id="KW-0067">ATP-binding</keyword>
<evidence type="ECO:0000256" key="5">
    <source>
        <dbReference type="SAM" id="MobiDB-lite"/>
    </source>
</evidence>
<dbReference type="InterPro" id="IPR003593">
    <property type="entry name" value="AAA+_ATPase"/>
</dbReference>
<dbReference type="InterPro" id="IPR027417">
    <property type="entry name" value="P-loop_NTPase"/>
</dbReference>
<evidence type="ECO:0000256" key="4">
    <source>
        <dbReference type="ARBA" id="ARBA00023163"/>
    </source>
</evidence>
<dbReference type="InterPro" id="IPR058031">
    <property type="entry name" value="AAA_lid_NorR"/>
</dbReference>
<keyword evidence="1" id="KW-0547">Nucleotide-binding</keyword>
<reference evidence="7 8" key="1">
    <citation type="submission" date="2021-02" db="EMBL/GenBank/DDBJ databases">
        <title>De Novo genome assembly of isolated myxobacteria.</title>
        <authorList>
            <person name="Stevens D.C."/>
        </authorList>
    </citation>
    <scope>NUCLEOTIDE SEQUENCE [LARGE SCALE GENOMIC DNA]</scope>
    <source>
        <strain evidence="8">SCPEA02</strain>
    </source>
</reference>
<evidence type="ECO:0000313" key="8">
    <source>
        <dbReference type="Proteomes" id="UP000662747"/>
    </source>
</evidence>
<dbReference type="CDD" id="cd00009">
    <property type="entry name" value="AAA"/>
    <property type="match status" value="1"/>
</dbReference>
<dbReference type="InterPro" id="IPR025662">
    <property type="entry name" value="Sigma_54_int_dom_ATP-bd_1"/>
</dbReference>
<accession>A0ABX7NZB0</accession>
<organism evidence="7 8">
    <name type="scientific">Pyxidicoccus parkwayensis</name>
    <dbReference type="NCBI Taxonomy" id="2813578"/>
    <lineage>
        <taxon>Bacteria</taxon>
        <taxon>Pseudomonadati</taxon>
        <taxon>Myxococcota</taxon>
        <taxon>Myxococcia</taxon>
        <taxon>Myxococcales</taxon>
        <taxon>Cystobacterineae</taxon>
        <taxon>Myxococcaceae</taxon>
        <taxon>Pyxidicoccus</taxon>
    </lineage>
</organism>
<evidence type="ECO:0000256" key="3">
    <source>
        <dbReference type="ARBA" id="ARBA00023015"/>
    </source>
</evidence>
<gene>
    <name evidence="7" type="ORF">JY651_04680</name>
</gene>
<evidence type="ECO:0000259" key="6">
    <source>
        <dbReference type="PROSITE" id="PS50045"/>
    </source>
</evidence>
<dbReference type="SUPFAM" id="SSF52540">
    <property type="entry name" value="P-loop containing nucleoside triphosphate hydrolases"/>
    <property type="match status" value="1"/>
</dbReference>
<proteinExistence type="predicted"/>
<name>A0ABX7NZB0_9BACT</name>
<keyword evidence="8" id="KW-1185">Reference proteome</keyword>
<keyword evidence="4" id="KW-0804">Transcription</keyword>
<keyword evidence="3" id="KW-0805">Transcription regulation</keyword>
<evidence type="ECO:0000313" key="7">
    <source>
        <dbReference type="EMBL" id="QSQ24266.1"/>
    </source>
</evidence>
<evidence type="ECO:0000256" key="2">
    <source>
        <dbReference type="ARBA" id="ARBA00022840"/>
    </source>
</evidence>
<dbReference type="Pfam" id="PF25601">
    <property type="entry name" value="AAA_lid_14"/>
    <property type="match status" value="1"/>
</dbReference>
<dbReference type="SMART" id="SM00382">
    <property type="entry name" value="AAA"/>
    <property type="match status" value="1"/>
</dbReference>
<dbReference type="EMBL" id="CP071090">
    <property type="protein sequence ID" value="QSQ24266.1"/>
    <property type="molecule type" value="Genomic_DNA"/>
</dbReference>
<dbReference type="InterPro" id="IPR025944">
    <property type="entry name" value="Sigma_54_int_dom_CS"/>
</dbReference>
<feature type="region of interest" description="Disordered" evidence="5">
    <location>
        <begin position="1"/>
        <end position="25"/>
    </location>
</feature>
<dbReference type="PROSITE" id="PS00688">
    <property type="entry name" value="SIGMA54_INTERACT_3"/>
    <property type="match status" value="1"/>
</dbReference>
<feature type="domain" description="Sigma-54 factor interaction" evidence="6">
    <location>
        <begin position="156"/>
        <end position="395"/>
    </location>
</feature>
<dbReference type="Gene3D" id="3.40.50.300">
    <property type="entry name" value="P-loop containing nucleotide triphosphate hydrolases"/>
    <property type="match status" value="1"/>
</dbReference>
<dbReference type="Gene3D" id="1.10.8.60">
    <property type="match status" value="1"/>
</dbReference>
<protein>
    <submittedName>
        <fullName evidence="7">Sigma-54-dependent Fis family transcriptional regulator</fullName>
    </submittedName>
</protein>
<dbReference type="Pfam" id="PF00158">
    <property type="entry name" value="Sigma54_activat"/>
    <property type="match status" value="1"/>
</dbReference>
<dbReference type="PANTHER" id="PTHR32071">
    <property type="entry name" value="TRANSCRIPTIONAL REGULATORY PROTEIN"/>
    <property type="match status" value="1"/>
</dbReference>
<dbReference type="Proteomes" id="UP000662747">
    <property type="component" value="Chromosome"/>
</dbReference>
<dbReference type="PROSITE" id="PS50045">
    <property type="entry name" value="SIGMA54_INTERACT_4"/>
    <property type="match status" value="1"/>
</dbReference>
<evidence type="ECO:0000256" key="1">
    <source>
        <dbReference type="ARBA" id="ARBA00022741"/>
    </source>
</evidence>
<sequence length="539" mass="59218">MTKKPFFDESTVGARGRREPESEPRRIPALTIVSHPVPGRAGERLLLESLASGGEVLLSRNAPDFMPPGKALGLPLAAPFLSRKPLRLTPGRDGGVRLHVDEDGTPVSVGRPVKGVLEWSREALAAGVPLELAERIVLLLHEEEEDLEEAPDSLGMVGGSVALRRVRRHISRVADLDVPVLIRGETGTGKELVARAIHQQSQRRKGPFISVNLGAIPRELATAELFGAHKGAYTGSTRDREGYFRAAHRGTLFLDEVGEAPPEVQVLLLRVLETGELFPVGASAPLSVDVRLIAATDAHLEARIDEGHFKAPLLHRLAGYEVHLPPLRERIEDLGPLFFHFAREELRALGEAHRLDSEDARAEPWLPVSLAVRLLRFGWPGNIRQLRNVTRQLIIGSRGQPFLRAEPRLLRELDSGAVPLPSFTVDDTPVSAPSSKAGSRRKPSDITEPELLAALRENAWDFQAAADQLGIPRPSVYDLVDRSPNIRTAGDLSPEEILRCHEECHGDLEAMTRKLEVSRRALSRRLKELGLAPKPQRLG</sequence>
<feature type="compositionally biased region" description="Basic and acidic residues" evidence="5">
    <location>
        <begin position="16"/>
        <end position="25"/>
    </location>
</feature>
<dbReference type="RefSeq" id="WP_206725832.1">
    <property type="nucleotide sequence ID" value="NZ_CP071090.1"/>
</dbReference>
<dbReference type="PROSITE" id="PS00675">
    <property type="entry name" value="SIGMA54_INTERACT_1"/>
    <property type="match status" value="1"/>
</dbReference>